<evidence type="ECO:0000256" key="8">
    <source>
        <dbReference type="ARBA" id="ARBA00023002"/>
    </source>
</evidence>
<evidence type="ECO:0000259" key="15">
    <source>
        <dbReference type="PROSITE" id="PS50873"/>
    </source>
</evidence>
<evidence type="ECO:0000256" key="5">
    <source>
        <dbReference type="ARBA" id="ARBA00022559"/>
    </source>
</evidence>
<dbReference type="EC" id="1.11.1.7" evidence="4"/>
<evidence type="ECO:0000256" key="2">
    <source>
        <dbReference type="ARBA" id="ARBA00001970"/>
    </source>
</evidence>
<feature type="chain" id="PRO_5043396136" description="peroxidase" evidence="14">
    <location>
        <begin position="22"/>
        <end position="225"/>
    </location>
</feature>
<keyword evidence="9" id="KW-0408">Iron</keyword>
<evidence type="ECO:0000256" key="9">
    <source>
        <dbReference type="ARBA" id="ARBA00023004"/>
    </source>
</evidence>
<dbReference type="Proteomes" id="UP000237347">
    <property type="component" value="Unassembled WGS sequence"/>
</dbReference>
<comment type="catalytic activity">
    <reaction evidence="1">
        <text>2 a phenolic donor + H2O2 = 2 a phenolic radical donor + 2 H2O</text>
        <dbReference type="Rhea" id="RHEA:56136"/>
        <dbReference type="ChEBI" id="CHEBI:15377"/>
        <dbReference type="ChEBI" id="CHEBI:16240"/>
        <dbReference type="ChEBI" id="CHEBI:139520"/>
        <dbReference type="ChEBI" id="CHEBI:139521"/>
        <dbReference type="EC" id="1.11.1.7"/>
    </reaction>
</comment>
<dbReference type="AlphaFoldDB" id="A0AAW0KCH4"/>
<protein>
    <recommendedName>
        <fullName evidence="4">peroxidase</fullName>
        <ecNumber evidence="4">1.11.1.7</ecNumber>
    </recommendedName>
</protein>
<evidence type="ECO:0000256" key="10">
    <source>
        <dbReference type="PIRSR" id="PIRSR600823-1"/>
    </source>
</evidence>
<dbReference type="EMBL" id="PKMF04000352">
    <property type="protein sequence ID" value="KAK7836460.1"/>
    <property type="molecule type" value="Genomic_DNA"/>
</dbReference>
<comment type="caution">
    <text evidence="16">The sequence shown here is derived from an EMBL/GenBank/DDBJ whole genome shotgun (WGS) entry which is preliminary data.</text>
</comment>
<feature type="domain" description="Plant heme peroxidase family profile" evidence="15">
    <location>
        <begin position="22"/>
        <end position="195"/>
    </location>
</feature>
<feature type="signal peptide" evidence="14">
    <location>
        <begin position="1"/>
        <end position="21"/>
    </location>
</feature>
<evidence type="ECO:0000313" key="17">
    <source>
        <dbReference type="Proteomes" id="UP000237347"/>
    </source>
</evidence>
<comment type="cofactor">
    <cofactor evidence="11">
        <name>Ca(2+)</name>
        <dbReference type="ChEBI" id="CHEBI:29108"/>
    </cofactor>
    <text evidence="11">Binds 2 calcium ions per subunit.</text>
</comment>
<proteinExistence type="predicted"/>
<evidence type="ECO:0000256" key="1">
    <source>
        <dbReference type="ARBA" id="ARBA00000189"/>
    </source>
</evidence>
<comment type="function">
    <text evidence="3">Removal of H(2)O(2), oxidation of toxic reductants, biosynthesis and degradation of lignin, suberization, auxin catabolism, response to environmental stresses such as wounding, pathogen attack and oxidative stress. These functions might be dependent on each isozyme/isoform in each plant tissue.</text>
</comment>
<organism evidence="16 17">
    <name type="scientific">Quercus suber</name>
    <name type="common">Cork oak</name>
    <dbReference type="NCBI Taxonomy" id="58331"/>
    <lineage>
        <taxon>Eukaryota</taxon>
        <taxon>Viridiplantae</taxon>
        <taxon>Streptophyta</taxon>
        <taxon>Embryophyta</taxon>
        <taxon>Tracheophyta</taxon>
        <taxon>Spermatophyta</taxon>
        <taxon>Magnoliopsida</taxon>
        <taxon>eudicotyledons</taxon>
        <taxon>Gunneridae</taxon>
        <taxon>Pentapetalae</taxon>
        <taxon>rosids</taxon>
        <taxon>fabids</taxon>
        <taxon>Fagales</taxon>
        <taxon>Fagaceae</taxon>
        <taxon>Quercus</taxon>
    </lineage>
</organism>
<dbReference type="PRINTS" id="PR00461">
    <property type="entry name" value="PLPEROXIDASE"/>
</dbReference>
<dbReference type="InterPro" id="IPR002016">
    <property type="entry name" value="Haem_peroxidase"/>
</dbReference>
<dbReference type="InterPro" id="IPR010255">
    <property type="entry name" value="Haem_peroxidase_sf"/>
</dbReference>
<evidence type="ECO:0000256" key="11">
    <source>
        <dbReference type="PIRSR" id="PIRSR600823-3"/>
    </source>
</evidence>
<keyword evidence="5 16" id="KW-0575">Peroxidase</keyword>
<reference evidence="16 17" key="1">
    <citation type="journal article" date="2018" name="Sci. Data">
        <title>The draft genome sequence of cork oak.</title>
        <authorList>
            <person name="Ramos A.M."/>
            <person name="Usie A."/>
            <person name="Barbosa P."/>
            <person name="Barros P.M."/>
            <person name="Capote T."/>
            <person name="Chaves I."/>
            <person name="Simoes F."/>
            <person name="Abreu I."/>
            <person name="Carrasquinho I."/>
            <person name="Faro C."/>
            <person name="Guimaraes J.B."/>
            <person name="Mendonca D."/>
            <person name="Nobrega F."/>
            <person name="Rodrigues L."/>
            <person name="Saibo N.J.M."/>
            <person name="Varela M.C."/>
            <person name="Egas C."/>
            <person name="Matos J."/>
            <person name="Miguel C.M."/>
            <person name="Oliveira M.M."/>
            <person name="Ricardo C.P."/>
            <person name="Goncalves S."/>
        </authorList>
    </citation>
    <scope>NUCLEOTIDE SEQUENCE [LARGE SCALE GENOMIC DNA]</scope>
    <source>
        <strain evidence="17">cv. HL8</strain>
    </source>
</reference>
<sequence>MTTSSFIAIVSLALLLGSVNAQLSTNFYSSSWPNLFSTVKSTVQSAISKEARMGASILRLFFHDCFVNHRKRVVELHVTGKRRERVIGASRRIRNLNGQLQNRNRRQNVKGHRQVHTRLAFSSTEAPLERLRSSERIVESLVRSLAGGDSVESEFEEKRAEIQVVESRFGVRVIGGRFSRREFGSRRRRGRRSSRKRRGGFGVRNRVYGFGSPLGRSFGDGDSER</sequence>
<dbReference type="GO" id="GO:0140825">
    <property type="term" value="F:lactoperoxidase activity"/>
    <property type="evidence" value="ECO:0007669"/>
    <property type="project" value="UniProtKB-EC"/>
</dbReference>
<keyword evidence="6" id="KW-0349">Heme</keyword>
<dbReference type="GO" id="GO:0006979">
    <property type="term" value="P:response to oxidative stress"/>
    <property type="evidence" value="ECO:0007669"/>
    <property type="project" value="InterPro"/>
</dbReference>
<evidence type="ECO:0000256" key="3">
    <source>
        <dbReference type="ARBA" id="ARBA00002322"/>
    </source>
</evidence>
<evidence type="ECO:0000313" key="16">
    <source>
        <dbReference type="EMBL" id="KAK7836460.1"/>
    </source>
</evidence>
<keyword evidence="11" id="KW-0106">Calcium</keyword>
<dbReference type="PROSITE" id="PS50873">
    <property type="entry name" value="PEROXIDASE_4"/>
    <property type="match status" value="1"/>
</dbReference>
<evidence type="ECO:0000256" key="13">
    <source>
        <dbReference type="SAM" id="MobiDB-lite"/>
    </source>
</evidence>
<evidence type="ECO:0000256" key="4">
    <source>
        <dbReference type="ARBA" id="ARBA00012313"/>
    </source>
</evidence>
<feature type="active site" description="Proton acceptor" evidence="10">
    <location>
        <position position="63"/>
    </location>
</feature>
<dbReference type="GO" id="GO:0046872">
    <property type="term" value="F:metal ion binding"/>
    <property type="evidence" value="ECO:0007669"/>
    <property type="project" value="UniProtKB-KW"/>
</dbReference>
<dbReference type="PANTHER" id="PTHR31388:SF24">
    <property type="entry name" value="PEROXIDASE 52"/>
    <property type="match status" value="1"/>
</dbReference>
<evidence type="ECO:0000256" key="12">
    <source>
        <dbReference type="PIRSR" id="PIRSR600823-4"/>
    </source>
</evidence>
<evidence type="ECO:0000256" key="6">
    <source>
        <dbReference type="ARBA" id="ARBA00022617"/>
    </source>
</evidence>
<dbReference type="SUPFAM" id="SSF48113">
    <property type="entry name" value="Heme-dependent peroxidases"/>
    <property type="match status" value="1"/>
</dbReference>
<comment type="cofactor">
    <cofactor evidence="2">
        <name>heme b</name>
        <dbReference type="ChEBI" id="CHEBI:60344"/>
    </cofactor>
</comment>
<feature type="binding site" evidence="11">
    <location>
        <position position="67"/>
    </location>
    <ligand>
        <name>Ca(2+)</name>
        <dbReference type="ChEBI" id="CHEBI:29108"/>
        <label>1</label>
    </ligand>
</feature>
<dbReference type="PROSITE" id="PS00436">
    <property type="entry name" value="PEROXIDASE_2"/>
    <property type="match status" value="1"/>
</dbReference>
<gene>
    <name evidence="16" type="ORF">CFP56_022470</name>
</gene>
<name>A0AAW0KCH4_QUESU</name>
<keyword evidence="17" id="KW-1185">Reference proteome</keyword>
<dbReference type="Gene3D" id="1.10.520.10">
    <property type="match status" value="1"/>
</dbReference>
<dbReference type="InterPro" id="IPR019794">
    <property type="entry name" value="Peroxidases_AS"/>
</dbReference>
<keyword evidence="7 11" id="KW-0479">Metal-binding</keyword>
<feature type="region of interest" description="Disordered" evidence="13">
    <location>
        <begin position="184"/>
        <end position="204"/>
    </location>
</feature>
<evidence type="ECO:0000256" key="14">
    <source>
        <dbReference type="SAM" id="SignalP"/>
    </source>
</evidence>
<accession>A0AAW0KCH4</accession>
<feature type="binding site" evidence="11">
    <location>
        <position position="64"/>
    </location>
    <ligand>
        <name>Ca(2+)</name>
        <dbReference type="ChEBI" id="CHEBI:29108"/>
        <label>1</label>
    </ligand>
</feature>
<dbReference type="GO" id="GO:0020037">
    <property type="term" value="F:heme binding"/>
    <property type="evidence" value="ECO:0007669"/>
    <property type="project" value="InterPro"/>
</dbReference>
<keyword evidence="8" id="KW-0560">Oxidoreductase</keyword>
<dbReference type="InterPro" id="IPR000823">
    <property type="entry name" value="Peroxidase_pln"/>
</dbReference>
<feature type="compositionally biased region" description="Basic residues" evidence="13">
    <location>
        <begin position="186"/>
        <end position="199"/>
    </location>
</feature>
<keyword evidence="14" id="KW-0732">Signal</keyword>
<feature type="site" description="Transition state stabilizer" evidence="12">
    <location>
        <position position="59"/>
    </location>
</feature>
<dbReference type="PANTHER" id="PTHR31388">
    <property type="entry name" value="PEROXIDASE 72-RELATED"/>
    <property type="match status" value="1"/>
</dbReference>
<evidence type="ECO:0000256" key="7">
    <source>
        <dbReference type="ARBA" id="ARBA00022723"/>
    </source>
</evidence>